<evidence type="ECO:0000256" key="2">
    <source>
        <dbReference type="ARBA" id="ARBA00022692"/>
    </source>
</evidence>
<keyword evidence="7" id="KW-1185">Reference proteome</keyword>
<protein>
    <recommendedName>
        <fullName evidence="8">Conjugal transfer protein TrbI</fullName>
    </recommendedName>
</protein>
<evidence type="ECO:0000256" key="1">
    <source>
        <dbReference type="ARBA" id="ARBA00004167"/>
    </source>
</evidence>
<proteinExistence type="predicted"/>
<keyword evidence="2" id="KW-0812">Transmembrane</keyword>
<dbReference type="Proteomes" id="UP001190700">
    <property type="component" value="Unassembled WGS sequence"/>
</dbReference>
<evidence type="ECO:0000313" key="7">
    <source>
        <dbReference type="Proteomes" id="UP001190700"/>
    </source>
</evidence>
<sequence length="386" mass="41332">MVVVGTFVYALSNTGVRESNVVEDIPFEPQRTQSEAAIANLFEGGPKTYADLTPRQDPKPEPELAPDIDYDTDETTIDYGFERSDNHEPQVEVYQGPSAEEIAAEEARLAAQKRAWESPIAFDLGPDFAARNRSSLNAPTLPDLSALQNAGGTEQSQLPQLSLTAEGNDPARKLQFDEQNFSGETHVGNPYLTPASFGHEIKAGTTIAASLITGINSDLPGTIVAHVTRPIYDSLSGRTLLVPQGSRLLGRYDAIISFDQERVQVAWHRLILPNGGSIQLDNMPGIDRAGYAGISGDVDNHLDSVATGIGISTTISGLASLLTNSTGGNGDAVDASVQAIQGQSSAVSNSITERYLNRQPTITVEPGTPVFLLLTKDLQLPTYERS</sequence>
<evidence type="ECO:0000313" key="6">
    <source>
        <dbReference type="EMBL" id="KAK3286598.1"/>
    </source>
</evidence>
<reference evidence="6 7" key="1">
    <citation type="journal article" date="2015" name="Genome Biol. Evol.">
        <title>Comparative Genomics of a Bacterivorous Green Alga Reveals Evolutionary Causalities and Consequences of Phago-Mixotrophic Mode of Nutrition.</title>
        <authorList>
            <person name="Burns J.A."/>
            <person name="Paasch A."/>
            <person name="Narechania A."/>
            <person name="Kim E."/>
        </authorList>
    </citation>
    <scope>NUCLEOTIDE SEQUENCE [LARGE SCALE GENOMIC DNA]</scope>
    <source>
        <strain evidence="6 7">PLY_AMNH</strain>
    </source>
</reference>
<dbReference type="InterPro" id="IPR005498">
    <property type="entry name" value="T4SS_VirB10/TraB/TrbI"/>
</dbReference>
<dbReference type="InterPro" id="IPR042217">
    <property type="entry name" value="T4SS_VirB10/TrbI"/>
</dbReference>
<dbReference type="GO" id="GO:0016020">
    <property type="term" value="C:membrane"/>
    <property type="evidence" value="ECO:0007669"/>
    <property type="project" value="UniProtKB-SubCell"/>
</dbReference>
<feature type="compositionally biased region" description="Polar residues" evidence="5">
    <location>
        <begin position="146"/>
        <end position="157"/>
    </location>
</feature>
<evidence type="ECO:0000256" key="4">
    <source>
        <dbReference type="ARBA" id="ARBA00023136"/>
    </source>
</evidence>
<accession>A0AAE0GYP9</accession>
<gene>
    <name evidence="6" type="ORF">CYMTET_5824</name>
</gene>
<comment type="caution">
    <text evidence="6">The sequence shown here is derived from an EMBL/GenBank/DDBJ whole genome shotgun (WGS) entry which is preliminary data.</text>
</comment>
<keyword evidence="4" id="KW-0472">Membrane</keyword>
<dbReference type="Gene3D" id="2.40.128.260">
    <property type="entry name" value="Type IV secretion system, VirB10/TraB/TrbI"/>
    <property type="match status" value="1"/>
</dbReference>
<evidence type="ECO:0000256" key="5">
    <source>
        <dbReference type="SAM" id="MobiDB-lite"/>
    </source>
</evidence>
<evidence type="ECO:0008006" key="8">
    <source>
        <dbReference type="Google" id="ProtNLM"/>
    </source>
</evidence>
<keyword evidence="3" id="KW-1133">Transmembrane helix</keyword>
<evidence type="ECO:0000256" key="3">
    <source>
        <dbReference type="ARBA" id="ARBA00022989"/>
    </source>
</evidence>
<organism evidence="6 7">
    <name type="scientific">Cymbomonas tetramitiformis</name>
    <dbReference type="NCBI Taxonomy" id="36881"/>
    <lineage>
        <taxon>Eukaryota</taxon>
        <taxon>Viridiplantae</taxon>
        <taxon>Chlorophyta</taxon>
        <taxon>Pyramimonadophyceae</taxon>
        <taxon>Pyramimonadales</taxon>
        <taxon>Pyramimonadaceae</taxon>
        <taxon>Cymbomonas</taxon>
    </lineage>
</organism>
<name>A0AAE0GYP9_9CHLO</name>
<feature type="region of interest" description="Disordered" evidence="5">
    <location>
        <begin position="133"/>
        <end position="157"/>
    </location>
</feature>
<dbReference type="CDD" id="cd16429">
    <property type="entry name" value="VirB10"/>
    <property type="match status" value="1"/>
</dbReference>
<dbReference type="AlphaFoldDB" id="A0AAE0GYP9"/>
<dbReference type="Pfam" id="PF03743">
    <property type="entry name" value="TrbI"/>
    <property type="match status" value="1"/>
</dbReference>
<comment type="subcellular location">
    <subcellularLocation>
        <location evidence="1">Membrane</location>
        <topology evidence="1">Single-pass membrane protein</topology>
    </subcellularLocation>
</comment>
<dbReference type="EMBL" id="LGRX02001216">
    <property type="protein sequence ID" value="KAK3286598.1"/>
    <property type="molecule type" value="Genomic_DNA"/>
</dbReference>